<feature type="region of interest" description="Disordered" evidence="1">
    <location>
        <begin position="491"/>
        <end position="533"/>
    </location>
</feature>
<feature type="non-terminal residue" evidence="2">
    <location>
        <position position="647"/>
    </location>
</feature>
<gene>
    <name evidence="2" type="ORF">FB567DRAFT_606759</name>
</gene>
<evidence type="ECO:0000256" key="1">
    <source>
        <dbReference type="SAM" id="MobiDB-lite"/>
    </source>
</evidence>
<comment type="caution">
    <text evidence="2">The sequence shown here is derived from an EMBL/GenBank/DDBJ whole genome shotgun (WGS) entry which is preliminary data.</text>
</comment>
<dbReference type="OrthoDB" id="3798150at2759"/>
<dbReference type="AlphaFoldDB" id="A0A8K0VV03"/>
<feature type="region of interest" description="Disordered" evidence="1">
    <location>
        <begin position="291"/>
        <end position="339"/>
    </location>
</feature>
<proteinExistence type="predicted"/>
<dbReference type="Proteomes" id="UP000813461">
    <property type="component" value="Unassembled WGS sequence"/>
</dbReference>
<sequence>MLPTAGLFLPETLHRQDRPASGHSESDSARLKYFQRMPGRGKEATRQKQVHADSSESICGTEPVNNLASITTALKFADFVTASSKASAESQALAFLIHRVQHDLTEASRLYLSPAVRNFLEAWPDRKTWIDIILVDVRRALNDIGSYMDTFRVAGDDGGANGLKRRFEWISGHQKRLQSKQQLLSSCHQSLVTTINIMQTVELCGVTNGTWQDPIFEAPVQPWVKNDDAQALRGPYSRREHRISHKNLSLSSVQLRSSSRRTYFNSTTDDLTASHPNEATTDAVTLKNQAATRSSFDHMPRPYRTASGQARTSLDNARPSSHPERLQTVNSPEMGPRTSIDVLQPLPTLDEKTVERNDSTTSTSGVVAVSQVGKRYSPTPVFIRRHVGRHRSLPSELPHVQSQSSLTEDLADWADWMLPAGVQSEQLKSTEWDAQSDLLSPSMSVVSCPAATQATTSTLTLGSSNVARKPLPATSKINGDLITSSPIQIQEPQLCSPGNEQDQTSTHQASEAEQPKSTSHSSTQSLIHTSSHPISEDAELSVLQQKLLEQNYVQLFPTPPTFPRPTAEESKQTTNPQPTITAPPPQDQPVAATPTTPSAYAPELTQVLEQQSDMAAFGTATISKPMTAQAKRRAAHQRRMEIAFGRA</sequence>
<accession>A0A8K0VV03</accession>
<organism evidence="2 3">
    <name type="scientific">Paraphoma chrysanthemicola</name>
    <dbReference type="NCBI Taxonomy" id="798071"/>
    <lineage>
        <taxon>Eukaryota</taxon>
        <taxon>Fungi</taxon>
        <taxon>Dikarya</taxon>
        <taxon>Ascomycota</taxon>
        <taxon>Pezizomycotina</taxon>
        <taxon>Dothideomycetes</taxon>
        <taxon>Pleosporomycetidae</taxon>
        <taxon>Pleosporales</taxon>
        <taxon>Pleosporineae</taxon>
        <taxon>Phaeosphaeriaceae</taxon>
        <taxon>Paraphoma</taxon>
    </lineage>
</organism>
<feature type="compositionally biased region" description="Basic and acidic residues" evidence="1">
    <location>
        <begin position="12"/>
        <end position="29"/>
    </location>
</feature>
<protein>
    <submittedName>
        <fullName evidence="2">Uncharacterized protein</fullName>
    </submittedName>
</protein>
<reference evidence="2" key="1">
    <citation type="journal article" date="2021" name="Nat. Commun.">
        <title>Genetic determinants of endophytism in the Arabidopsis root mycobiome.</title>
        <authorList>
            <person name="Mesny F."/>
            <person name="Miyauchi S."/>
            <person name="Thiergart T."/>
            <person name="Pickel B."/>
            <person name="Atanasova L."/>
            <person name="Karlsson M."/>
            <person name="Huettel B."/>
            <person name="Barry K.W."/>
            <person name="Haridas S."/>
            <person name="Chen C."/>
            <person name="Bauer D."/>
            <person name="Andreopoulos W."/>
            <person name="Pangilinan J."/>
            <person name="LaButti K."/>
            <person name="Riley R."/>
            <person name="Lipzen A."/>
            <person name="Clum A."/>
            <person name="Drula E."/>
            <person name="Henrissat B."/>
            <person name="Kohler A."/>
            <person name="Grigoriev I.V."/>
            <person name="Martin F.M."/>
            <person name="Hacquard S."/>
        </authorList>
    </citation>
    <scope>NUCLEOTIDE SEQUENCE</scope>
    <source>
        <strain evidence="2">MPI-SDFR-AT-0120</strain>
    </source>
</reference>
<name>A0A8K0VV03_9PLEO</name>
<evidence type="ECO:0000313" key="3">
    <source>
        <dbReference type="Proteomes" id="UP000813461"/>
    </source>
</evidence>
<feature type="compositionally biased region" description="Polar residues" evidence="1">
    <location>
        <begin position="306"/>
        <end position="319"/>
    </location>
</feature>
<feature type="region of interest" description="Disordered" evidence="1">
    <location>
        <begin position="556"/>
        <end position="597"/>
    </location>
</feature>
<evidence type="ECO:0000313" key="2">
    <source>
        <dbReference type="EMBL" id="KAH7079500.1"/>
    </source>
</evidence>
<feature type="region of interest" description="Disordered" evidence="1">
    <location>
        <begin position="1"/>
        <end position="29"/>
    </location>
</feature>
<dbReference type="EMBL" id="JAGMVJ010000016">
    <property type="protein sequence ID" value="KAH7079500.1"/>
    <property type="molecule type" value="Genomic_DNA"/>
</dbReference>
<keyword evidence="3" id="KW-1185">Reference proteome</keyword>